<dbReference type="Proteomes" id="UP000663891">
    <property type="component" value="Unassembled WGS sequence"/>
</dbReference>
<reference evidence="2" key="1">
    <citation type="submission" date="2021-02" db="EMBL/GenBank/DDBJ databases">
        <authorList>
            <person name="Nowell W R."/>
        </authorList>
    </citation>
    <scope>NUCLEOTIDE SEQUENCE</scope>
</reference>
<dbReference type="OrthoDB" id="3176171at2759"/>
<name>A0A815VQB9_9BILA</name>
<keyword evidence="1" id="KW-0175">Coiled coil</keyword>
<feature type="non-terminal residue" evidence="2">
    <location>
        <position position="1"/>
    </location>
</feature>
<proteinExistence type="predicted"/>
<gene>
    <name evidence="2" type="ORF">VCS650_LOCUS43730</name>
</gene>
<evidence type="ECO:0000256" key="1">
    <source>
        <dbReference type="SAM" id="Coils"/>
    </source>
</evidence>
<comment type="caution">
    <text evidence="2">The sequence shown here is derived from an EMBL/GenBank/DDBJ whole genome shotgun (WGS) entry which is preliminary data.</text>
</comment>
<feature type="coiled-coil region" evidence="1">
    <location>
        <begin position="1"/>
        <end position="28"/>
    </location>
</feature>
<evidence type="ECO:0000313" key="3">
    <source>
        <dbReference type="Proteomes" id="UP000663891"/>
    </source>
</evidence>
<protein>
    <submittedName>
        <fullName evidence="2">Uncharacterized protein</fullName>
    </submittedName>
</protein>
<feature type="non-terminal residue" evidence="2">
    <location>
        <position position="51"/>
    </location>
</feature>
<dbReference type="EMBL" id="CAJNON010004592">
    <property type="protein sequence ID" value="CAF1531880.1"/>
    <property type="molecule type" value="Genomic_DNA"/>
</dbReference>
<evidence type="ECO:0000313" key="2">
    <source>
        <dbReference type="EMBL" id="CAF1531880.1"/>
    </source>
</evidence>
<organism evidence="2 3">
    <name type="scientific">Adineta steineri</name>
    <dbReference type="NCBI Taxonomy" id="433720"/>
    <lineage>
        <taxon>Eukaryota</taxon>
        <taxon>Metazoa</taxon>
        <taxon>Spiralia</taxon>
        <taxon>Gnathifera</taxon>
        <taxon>Rotifera</taxon>
        <taxon>Eurotatoria</taxon>
        <taxon>Bdelloidea</taxon>
        <taxon>Adinetida</taxon>
        <taxon>Adinetidae</taxon>
        <taxon>Adineta</taxon>
    </lineage>
</organism>
<dbReference type="AlphaFoldDB" id="A0A815VQB9"/>
<accession>A0A815VQB9</accession>
<sequence>LHFTAKKLEEHQIENKRLKNDNDDLQHEFQIEREGYLSTIREQEKRLLLFR</sequence>